<reference evidence="1 2" key="1">
    <citation type="journal article" date="2016" name="Nat. Commun.">
        <title>Thousands of microbial genomes shed light on interconnected biogeochemical processes in an aquifer system.</title>
        <authorList>
            <person name="Anantharaman K."/>
            <person name="Brown C.T."/>
            <person name="Hug L.A."/>
            <person name="Sharon I."/>
            <person name="Castelle C.J."/>
            <person name="Probst A.J."/>
            <person name="Thomas B.C."/>
            <person name="Singh A."/>
            <person name="Wilkins M.J."/>
            <person name="Karaoz U."/>
            <person name="Brodie E.L."/>
            <person name="Williams K.H."/>
            <person name="Hubbard S.S."/>
            <person name="Banfield J.F."/>
        </authorList>
    </citation>
    <scope>NUCLEOTIDE SEQUENCE [LARGE SCALE GENOMIC DNA]</scope>
</reference>
<accession>A0A1F5TSE2</accession>
<proteinExistence type="predicted"/>
<gene>
    <name evidence="1" type="ORF">A2531_05750</name>
</gene>
<comment type="caution">
    <text evidence="1">The sequence shown here is derived from an EMBL/GenBank/DDBJ whole genome shotgun (WGS) entry which is preliminary data.</text>
</comment>
<protein>
    <submittedName>
        <fullName evidence="1">Uncharacterized protein</fullName>
    </submittedName>
</protein>
<dbReference type="Proteomes" id="UP000177579">
    <property type="component" value="Unassembled WGS sequence"/>
</dbReference>
<dbReference type="AlphaFoldDB" id="A0A1F5TSE2"/>
<evidence type="ECO:0000313" key="2">
    <source>
        <dbReference type="Proteomes" id="UP000177579"/>
    </source>
</evidence>
<dbReference type="EMBL" id="MFGO01000005">
    <property type="protein sequence ID" value="OGF41759.1"/>
    <property type="molecule type" value="Genomic_DNA"/>
</dbReference>
<sequence length="67" mass="7308">MANPHRLIIAHAGRTLKKPGNCSALKLSIISFLPSIKNSIHLATLKLKNPLVLSGGSNFLYFLIKLL</sequence>
<evidence type="ECO:0000313" key="1">
    <source>
        <dbReference type="EMBL" id="OGF41759.1"/>
    </source>
</evidence>
<name>A0A1F5TSE2_9BACT</name>
<organism evidence="1 2">
    <name type="scientific">Candidatus Falkowbacteria bacterium RIFOXYD2_FULL_34_120</name>
    <dbReference type="NCBI Taxonomy" id="1798007"/>
    <lineage>
        <taxon>Bacteria</taxon>
        <taxon>Candidatus Falkowiibacteriota</taxon>
    </lineage>
</organism>